<dbReference type="AlphaFoldDB" id="A0A5N5FMN4"/>
<comment type="caution">
    <text evidence="1">The sequence shown here is derived from an EMBL/GenBank/DDBJ whole genome shotgun (WGS) entry which is preliminary data.</text>
</comment>
<organism evidence="1 2">
    <name type="scientific">Pyrus ussuriensis x Pyrus communis</name>
    <dbReference type="NCBI Taxonomy" id="2448454"/>
    <lineage>
        <taxon>Eukaryota</taxon>
        <taxon>Viridiplantae</taxon>
        <taxon>Streptophyta</taxon>
        <taxon>Embryophyta</taxon>
        <taxon>Tracheophyta</taxon>
        <taxon>Spermatophyta</taxon>
        <taxon>Magnoliopsida</taxon>
        <taxon>eudicotyledons</taxon>
        <taxon>Gunneridae</taxon>
        <taxon>Pentapetalae</taxon>
        <taxon>rosids</taxon>
        <taxon>fabids</taxon>
        <taxon>Rosales</taxon>
        <taxon>Rosaceae</taxon>
        <taxon>Amygdaloideae</taxon>
        <taxon>Maleae</taxon>
        <taxon>Pyrus</taxon>
    </lineage>
</organism>
<gene>
    <name evidence="1" type="ORF">D8674_003936</name>
</gene>
<protein>
    <submittedName>
        <fullName evidence="1">Uncharacterized protein</fullName>
    </submittedName>
</protein>
<dbReference type="Proteomes" id="UP000327157">
    <property type="component" value="Chromosome 10"/>
</dbReference>
<dbReference type="EMBL" id="SMOL01000695">
    <property type="protein sequence ID" value="KAB2602931.1"/>
    <property type="molecule type" value="Genomic_DNA"/>
</dbReference>
<keyword evidence="2" id="KW-1185">Reference proteome</keyword>
<sequence>MKHLQEECDSAFCDGFEKFCSYLSRVQSGYDWDCIMASQVEDIIRDGGAYTEHKYVKMVHNTPKDA</sequence>
<reference evidence="1 2" key="1">
    <citation type="submission" date="2019-09" db="EMBL/GenBank/DDBJ databases">
        <authorList>
            <person name="Ou C."/>
        </authorList>
    </citation>
    <scope>NUCLEOTIDE SEQUENCE [LARGE SCALE GENOMIC DNA]</scope>
    <source>
        <strain evidence="1">S2</strain>
        <tissue evidence="1">Leaf</tissue>
    </source>
</reference>
<accession>A0A5N5FMN4</accession>
<evidence type="ECO:0000313" key="2">
    <source>
        <dbReference type="Proteomes" id="UP000327157"/>
    </source>
</evidence>
<reference evidence="2" key="2">
    <citation type="submission" date="2019-10" db="EMBL/GenBank/DDBJ databases">
        <title>A de novo genome assembly of a pear dwarfing rootstock.</title>
        <authorList>
            <person name="Wang F."/>
            <person name="Wang J."/>
            <person name="Li S."/>
            <person name="Zhang Y."/>
            <person name="Fang M."/>
            <person name="Ma L."/>
            <person name="Zhao Y."/>
            <person name="Jiang S."/>
        </authorList>
    </citation>
    <scope>NUCLEOTIDE SEQUENCE [LARGE SCALE GENOMIC DNA]</scope>
</reference>
<name>A0A5N5FMN4_9ROSA</name>
<evidence type="ECO:0000313" key="1">
    <source>
        <dbReference type="EMBL" id="KAB2602931.1"/>
    </source>
</evidence>
<reference evidence="1 2" key="3">
    <citation type="submission" date="2019-11" db="EMBL/GenBank/DDBJ databases">
        <title>A de novo genome assembly of a pear dwarfing rootstock.</title>
        <authorList>
            <person name="Wang F."/>
            <person name="Wang J."/>
            <person name="Li S."/>
            <person name="Zhang Y."/>
            <person name="Fang M."/>
            <person name="Ma L."/>
            <person name="Zhao Y."/>
            <person name="Jiang S."/>
        </authorList>
    </citation>
    <scope>NUCLEOTIDE SEQUENCE [LARGE SCALE GENOMIC DNA]</scope>
    <source>
        <strain evidence="1">S2</strain>
        <tissue evidence="1">Leaf</tissue>
    </source>
</reference>
<proteinExistence type="predicted"/>